<name>A0A9I9EDJ4_CUCME</name>
<sequence length="60" mass="6781">MEAACSSSNPTTCRLRPLNSLTRSFLYHCHTQFSPSENLPKDIYPITGLHEIKKMTQPTS</sequence>
<dbReference type="AlphaFoldDB" id="A0A9I9EDJ4"/>
<proteinExistence type="predicted"/>
<protein>
    <submittedName>
        <fullName evidence="1">Uncharacterized protein</fullName>
    </submittedName>
</protein>
<accession>A0A9I9EDJ4</accession>
<organism evidence="1">
    <name type="scientific">Cucumis melo</name>
    <name type="common">Muskmelon</name>
    <dbReference type="NCBI Taxonomy" id="3656"/>
    <lineage>
        <taxon>Eukaryota</taxon>
        <taxon>Viridiplantae</taxon>
        <taxon>Streptophyta</taxon>
        <taxon>Embryophyta</taxon>
        <taxon>Tracheophyta</taxon>
        <taxon>Spermatophyta</taxon>
        <taxon>Magnoliopsida</taxon>
        <taxon>eudicotyledons</taxon>
        <taxon>Gunneridae</taxon>
        <taxon>Pentapetalae</taxon>
        <taxon>rosids</taxon>
        <taxon>fabids</taxon>
        <taxon>Cucurbitales</taxon>
        <taxon>Cucurbitaceae</taxon>
        <taxon>Benincaseae</taxon>
        <taxon>Cucumis</taxon>
    </lineage>
</organism>
<dbReference type="EnsemblPlants" id="MELO3C032252.2.1">
    <property type="protein sequence ID" value="MELO3C032252.2.1"/>
    <property type="gene ID" value="MELO3C032252.2"/>
</dbReference>
<evidence type="ECO:0000313" key="1">
    <source>
        <dbReference type="EnsemblPlants" id="MELO3C032252.2.1"/>
    </source>
</evidence>
<reference evidence="1" key="1">
    <citation type="submission" date="2023-03" db="UniProtKB">
        <authorList>
            <consortium name="EnsemblPlants"/>
        </authorList>
    </citation>
    <scope>IDENTIFICATION</scope>
</reference>
<dbReference type="Gramene" id="MELO3C032252.2.1">
    <property type="protein sequence ID" value="MELO3C032252.2.1"/>
    <property type="gene ID" value="MELO3C032252.2"/>
</dbReference>